<keyword evidence="2" id="KW-0274">FAD</keyword>
<evidence type="ECO:0000259" key="4">
    <source>
        <dbReference type="PROSITE" id="PS51387"/>
    </source>
</evidence>
<feature type="domain" description="FAD-binding PCMH-type" evidence="4">
    <location>
        <begin position="1"/>
        <end position="178"/>
    </location>
</feature>
<dbReference type="InterPro" id="IPR016166">
    <property type="entry name" value="FAD-bd_PCMH"/>
</dbReference>
<dbReference type="PANTHER" id="PTHR42659">
    <property type="entry name" value="XANTHINE DEHYDROGENASE SUBUNIT C-RELATED"/>
    <property type="match status" value="1"/>
</dbReference>
<dbReference type="AlphaFoldDB" id="A0A563DXK8"/>
<dbReference type="SUPFAM" id="SSF55447">
    <property type="entry name" value="CO dehydrogenase flavoprotein C-terminal domain-like"/>
    <property type="match status" value="1"/>
</dbReference>
<evidence type="ECO:0000256" key="1">
    <source>
        <dbReference type="ARBA" id="ARBA00022630"/>
    </source>
</evidence>
<reference evidence="5 6" key="2">
    <citation type="submission" date="2019-08" db="EMBL/GenBank/DDBJ databases">
        <title>Jejuicoccus antrihumi gen. nov., sp. nov., a new member of the family Dermacoccaceae isolated from a cave.</title>
        <authorList>
            <person name="Schumann P."/>
            <person name="Kim I.S."/>
        </authorList>
    </citation>
    <scope>NUCLEOTIDE SEQUENCE [LARGE SCALE GENOMIC DNA]</scope>
    <source>
        <strain evidence="5 6">C5-26</strain>
    </source>
</reference>
<dbReference type="Gene3D" id="3.30.465.10">
    <property type="match status" value="1"/>
</dbReference>
<dbReference type="Proteomes" id="UP000320244">
    <property type="component" value="Unassembled WGS sequence"/>
</dbReference>
<dbReference type="Pfam" id="PF03450">
    <property type="entry name" value="CO_deh_flav_C"/>
    <property type="match status" value="1"/>
</dbReference>
<reference evidence="5 6" key="1">
    <citation type="submission" date="2019-05" db="EMBL/GenBank/DDBJ databases">
        <authorList>
            <person name="Lee S.D."/>
        </authorList>
    </citation>
    <scope>NUCLEOTIDE SEQUENCE [LARGE SCALE GENOMIC DNA]</scope>
    <source>
        <strain evidence="5 6">C5-26</strain>
    </source>
</reference>
<dbReference type="InterPro" id="IPR016167">
    <property type="entry name" value="FAD-bd_PCMH_sub1"/>
</dbReference>
<dbReference type="GO" id="GO:0071949">
    <property type="term" value="F:FAD binding"/>
    <property type="evidence" value="ECO:0007669"/>
    <property type="project" value="InterPro"/>
</dbReference>
<dbReference type="InterPro" id="IPR002346">
    <property type="entry name" value="Mopterin_DH_FAD-bd"/>
</dbReference>
<protein>
    <submittedName>
        <fullName evidence="5">Xanthine dehydrogenase family protein subunit M</fullName>
    </submittedName>
</protein>
<dbReference type="InterPro" id="IPR036318">
    <property type="entry name" value="FAD-bd_PCMH-like_sf"/>
</dbReference>
<dbReference type="Pfam" id="PF00941">
    <property type="entry name" value="FAD_binding_5"/>
    <property type="match status" value="1"/>
</dbReference>
<dbReference type="InterPro" id="IPR005107">
    <property type="entry name" value="CO_DH_flav_C"/>
</dbReference>
<dbReference type="SMART" id="SM01092">
    <property type="entry name" value="CO_deh_flav_C"/>
    <property type="match status" value="1"/>
</dbReference>
<dbReference type="Gene3D" id="3.30.43.10">
    <property type="entry name" value="Uridine Diphospho-n-acetylenolpyruvylglucosamine Reductase, domain 2"/>
    <property type="match status" value="1"/>
</dbReference>
<dbReference type="Gene3D" id="3.30.390.50">
    <property type="entry name" value="CO dehydrogenase flavoprotein, C-terminal domain"/>
    <property type="match status" value="1"/>
</dbReference>
<organism evidence="5 6">
    <name type="scientific">Leekyejoonella antrihumi</name>
    <dbReference type="NCBI Taxonomy" id="1660198"/>
    <lineage>
        <taxon>Bacteria</taxon>
        <taxon>Bacillati</taxon>
        <taxon>Actinomycetota</taxon>
        <taxon>Actinomycetes</taxon>
        <taxon>Micrococcales</taxon>
        <taxon>Dermacoccaceae</taxon>
        <taxon>Leekyejoonella</taxon>
    </lineage>
</organism>
<accession>A0A563DXK8</accession>
<name>A0A563DXK8_9MICO</name>
<evidence type="ECO:0000313" key="6">
    <source>
        <dbReference type="Proteomes" id="UP000320244"/>
    </source>
</evidence>
<dbReference type="InterPro" id="IPR016169">
    <property type="entry name" value="FAD-bd_PCMH_sub2"/>
</dbReference>
<keyword evidence="1" id="KW-0285">Flavoprotein</keyword>
<proteinExistence type="predicted"/>
<dbReference type="OrthoDB" id="9793944at2"/>
<dbReference type="EMBL" id="VCQV01000025">
    <property type="protein sequence ID" value="TWP34673.1"/>
    <property type="molecule type" value="Genomic_DNA"/>
</dbReference>
<dbReference type="SUPFAM" id="SSF56176">
    <property type="entry name" value="FAD-binding/transporter-associated domain-like"/>
    <property type="match status" value="1"/>
</dbReference>
<evidence type="ECO:0000313" key="5">
    <source>
        <dbReference type="EMBL" id="TWP34673.1"/>
    </source>
</evidence>
<evidence type="ECO:0000256" key="2">
    <source>
        <dbReference type="ARBA" id="ARBA00022827"/>
    </source>
</evidence>
<dbReference type="InterPro" id="IPR051312">
    <property type="entry name" value="Diverse_Substr_Oxidored"/>
</dbReference>
<gene>
    <name evidence="5" type="ORF">FGL98_16285</name>
</gene>
<evidence type="ECO:0000256" key="3">
    <source>
        <dbReference type="ARBA" id="ARBA00023002"/>
    </source>
</evidence>
<dbReference type="RefSeq" id="WP_146318374.1">
    <property type="nucleotide sequence ID" value="NZ_VCQV01000025.1"/>
</dbReference>
<dbReference type="InterPro" id="IPR036683">
    <property type="entry name" value="CO_DH_flav_C_dom_sf"/>
</dbReference>
<dbReference type="PANTHER" id="PTHR42659:SF2">
    <property type="entry name" value="XANTHINE DEHYDROGENASE SUBUNIT C-RELATED"/>
    <property type="match status" value="1"/>
</dbReference>
<dbReference type="PROSITE" id="PS51387">
    <property type="entry name" value="FAD_PCMH"/>
    <property type="match status" value="1"/>
</dbReference>
<keyword evidence="6" id="KW-1185">Reference proteome</keyword>
<sequence length="288" mass="30498">MKPAPFDYRAAHSVAEAIRLLGDGDREIKVLAGGQSLLPVLNMRMGHPDVLVDICRIPELGSIDVDSQEAVHIGAAVRQAQAHADPRLRSGWPVLTEAIGHIGHPQIRNRGTVCGSLAHNDPASELPAVAVALDAELVARSQRGLRRLNAADFFDGPFSTVLEEDELLTEVVFPRQPAWSGSSFQEFSTRVGDFATAGVVVRLERAGDVVSAARLVFFGVGGSPVRVAAAEQALLDAPVTPSSTAAAVSALEEQLDPVGDIHATAAFRKELAAQLAVTGINQAWERCA</sequence>
<comment type="caution">
    <text evidence="5">The sequence shown here is derived from an EMBL/GenBank/DDBJ whole genome shotgun (WGS) entry which is preliminary data.</text>
</comment>
<dbReference type="GO" id="GO:0016491">
    <property type="term" value="F:oxidoreductase activity"/>
    <property type="evidence" value="ECO:0007669"/>
    <property type="project" value="UniProtKB-KW"/>
</dbReference>
<keyword evidence="3" id="KW-0560">Oxidoreductase</keyword>